<keyword evidence="5" id="KW-1185">Reference proteome</keyword>
<dbReference type="InterPro" id="IPR007855">
    <property type="entry name" value="RDRP"/>
</dbReference>
<keyword evidence="1" id="KW-0808">Transferase</keyword>
<evidence type="ECO:0000256" key="2">
    <source>
        <dbReference type="SAM" id="MobiDB-lite"/>
    </source>
</evidence>
<feature type="domain" description="RDRP core" evidence="3">
    <location>
        <begin position="173"/>
        <end position="594"/>
    </location>
</feature>
<organism evidence="4 5">
    <name type="scientific">Lunasporangiospora selenospora</name>
    <dbReference type="NCBI Taxonomy" id="979761"/>
    <lineage>
        <taxon>Eukaryota</taxon>
        <taxon>Fungi</taxon>
        <taxon>Fungi incertae sedis</taxon>
        <taxon>Mucoromycota</taxon>
        <taxon>Mortierellomycotina</taxon>
        <taxon>Mortierellomycetes</taxon>
        <taxon>Mortierellales</taxon>
        <taxon>Mortierellaceae</taxon>
        <taxon>Lunasporangiospora</taxon>
    </lineage>
</organism>
<dbReference type="InterPro" id="IPR057596">
    <property type="entry name" value="RDRP_core"/>
</dbReference>
<name>A0A9P6FPU5_9FUNG</name>
<dbReference type="PANTHER" id="PTHR23079">
    <property type="entry name" value="RNA-DEPENDENT RNA POLYMERASE"/>
    <property type="match status" value="1"/>
</dbReference>
<dbReference type="Pfam" id="PF05183">
    <property type="entry name" value="RdRP"/>
    <property type="match status" value="1"/>
</dbReference>
<dbReference type="GO" id="GO:0003723">
    <property type="term" value="F:RNA binding"/>
    <property type="evidence" value="ECO:0007669"/>
    <property type="project" value="UniProtKB-KW"/>
</dbReference>
<keyword evidence="1" id="KW-0694">RNA-binding</keyword>
<dbReference type="OrthoDB" id="6513042at2759"/>
<dbReference type="PANTHER" id="PTHR23079:SF55">
    <property type="entry name" value="RNA-DIRECTED RNA POLYMERASE"/>
    <property type="match status" value="1"/>
</dbReference>
<accession>A0A9P6FPU5</accession>
<keyword evidence="1" id="KW-0696">RNA-directed RNA polymerase</keyword>
<dbReference type="AlphaFoldDB" id="A0A9P6FPU5"/>
<dbReference type="Proteomes" id="UP000780801">
    <property type="component" value="Unassembled WGS sequence"/>
</dbReference>
<evidence type="ECO:0000313" key="4">
    <source>
        <dbReference type="EMBL" id="KAF9579397.1"/>
    </source>
</evidence>
<sequence length="601" mass="67418">MGRPKDSAEQRPKEPVEPNSSRNYAKLGKCTMIRFTANRAASRKVDLFINKANSYGLLAPAPSTMTIQPQLSLELPYQDLIPNLAFDVRYLLEAALSFNYILVSDITPKFASILCSMDPSKAATILEQAVGSRSRIWNPTEHLIAKENKLSRTRMRTTRTIPPQCVYLRKVIVTPTTMYLHPPTVETSNRVIRQYSDLSDYFLRVEFADEGLSKLWSKGQTGYALFTRIFSILDQGIKIGNRTYEFLAFSSSQLRENAVWLFCRKQGSQVTADSIRRWMGDFSHIKSAAKYSARMGQCFSSTREIAHLTSSEVELVNDIENKKYVFSDGCGKLSAALAEKISVELEKMVPPSAFQIRLGGAKGVLAVSPDLKGNHVQIRPSMKKFDVDFHVLEVIKVSAYAPCFLNRQIIILITALGVPDKVIWGLKDKMIQELEEIETDDDTAIRMLYHNWDEGGPTEMMMKLIKAGFLKNGDPFIKNLLTLFKLQLLEELPRRARIFVPDGAFLLGVVDETAQLQEGEIFVQISSAEDPTRRRVVTGKCAVVRSPCFHPGDVRLVTAVDCPALRHLHDVVVFNTKGPRSLPSMCSGGDLDGDGKRYFAE</sequence>
<feature type="compositionally biased region" description="Basic and acidic residues" evidence="2">
    <location>
        <begin position="1"/>
        <end position="16"/>
    </location>
</feature>
<dbReference type="GO" id="GO:0031380">
    <property type="term" value="C:nuclear RNA-directed RNA polymerase complex"/>
    <property type="evidence" value="ECO:0007669"/>
    <property type="project" value="TreeGrafter"/>
</dbReference>
<dbReference type="GO" id="GO:0030422">
    <property type="term" value="P:siRNA processing"/>
    <property type="evidence" value="ECO:0007669"/>
    <property type="project" value="TreeGrafter"/>
</dbReference>
<comment type="similarity">
    <text evidence="1">Belongs to the RdRP family.</text>
</comment>
<comment type="catalytic activity">
    <reaction evidence="1">
        <text>RNA(n) + a ribonucleoside 5'-triphosphate = RNA(n+1) + diphosphate</text>
        <dbReference type="Rhea" id="RHEA:21248"/>
        <dbReference type="Rhea" id="RHEA-COMP:14527"/>
        <dbReference type="Rhea" id="RHEA-COMP:17342"/>
        <dbReference type="ChEBI" id="CHEBI:33019"/>
        <dbReference type="ChEBI" id="CHEBI:61557"/>
        <dbReference type="ChEBI" id="CHEBI:140395"/>
        <dbReference type="EC" id="2.7.7.48"/>
    </reaction>
</comment>
<feature type="region of interest" description="Disordered" evidence="2">
    <location>
        <begin position="1"/>
        <end position="21"/>
    </location>
</feature>
<evidence type="ECO:0000256" key="1">
    <source>
        <dbReference type="RuleBase" id="RU363098"/>
    </source>
</evidence>
<comment type="caution">
    <text evidence="4">The sequence shown here is derived from an EMBL/GenBank/DDBJ whole genome shotgun (WGS) entry which is preliminary data.</text>
</comment>
<evidence type="ECO:0000313" key="5">
    <source>
        <dbReference type="Proteomes" id="UP000780801"/>
    </source>
</evidence>
<evidence type="ECO:0000259" key="3">
    <source>
        <dbReference type="Pfam" id="PF05183"/>
    </source>
</evidence>
<gene>
    <name evidence="4" type="ORF">BGW38_004353</name>
</gene>
<proteinExistence type="inferred from homology"/>
<reference evidence="4" key="1">
    <citation type="journal article" date="2020" name="Fungal Divers.">
        <title>Resolving the Mortierellaceae phylogeny through synthesis of multi-gene phylogenetics and phylogenomics.</title>
        <authorList>
            <person name="Vandepol N."/>
            <person name="Liber J."/>
            <person name="Desiro A."/>
            <person name="Na H."/>
            <person name="Kennedy M."/>
            <person name="Barry K."/>
            <person name="Grigoriev I.V."/>
            <person name="Miller A.N."/>
            <person name="O'Donnell K."/>
            <person name="Stajich J.E."/>
            <person name="Bonito G."/>
        </authorList>
    </citation>
    <scope>NUCLEOTIDE SEQUENCE</scope>
    <source>
        <strain evidence="4">KOD1015</strain>
    </source>
</reference>
<dbReference type="EMBL" id="JAABOA010002794">
    <property type="protein sequence ID" value="KAF9579397.1"/>
    <property type="molecule type" value="Genomic_DNA"/>
</dbReference>
<dbReference type="EC" id="2.7.7.48" evidence="1"/>
<protein>
    <recommendedName>
        <fullName evidence="1">RNA-dependent RNA polymerase</fullName>
        <ecNumber evidence="1">2.7.7.48</ecNumber>
    </recommendedName>
</protein>
<keyword evidence="1" id="KW-0548">Nucleotidyltransferase</keyword>
<dbReference type="GO" id="GO:0003968">
    <property type="term" value="F:RNA-directed RNA polymerase activity"/>
    <property type="evidence" value="ECO:0007669"/>
    <property type="project" value="UniProtKB-KW"/>
</dbReference>